<dbReference type="AlphaFoldDB" id="D0LUB5"/>
<evidence type="ECO:0008006" key="4">
    <source>
        <dbReference type="Google" id="ProtNLM"/>
    </source>
</evidence>
<proteinExistence type="predicted"/>
<organism evidence="2 3">
    <name type="scientific">Haliangium ochraceum (strain DSM 14365 / JCM 11303 / SMP-2)</name>
    <dbReference type="NCBI Taxonomy" id="502025"/>
    <lineage>
        <taxon>Bacteria</taxon>
        <taxon>Pseudomonadati</taxon>
        <taxon>Myxococcota</taxon>
        <taxon>Polyangia</taxon>
        <taxon>Haliangiales</taxon>
        <taxon>Kofleriaceae</taxon>
        <taxon>Haliangium</taxon>
    </lineage>
</organism>
<name>D0LUB5_HALO1</name>
<sequence>MSRGRAALSLTLALVAAMALAACEQRAAPSSEPPEPVPELQVERARAACDDYIAKVCACAEAKPDDAEIVELCQLAGAKRSSLDMVLEVNRTTGSARESYKTADTVGRYLRSCVEGVSSLAARGCPR</sequence>
<dbReference type="Proteomes" id="UP000001880">
    <property type="component" value="Chromosome"/>
</dbReference>
<protein>
    <recommendedName>
        <fullName evidence="4">Lipoprotein</fullName>
    </recommendedName>
</protein>
<gene>
    <name evidence="2" type="ordered locus">Hoch_6774</name>
</gene>
<dbReference type="HOGENOM" id="CLU_1967490_0_0_7"/>
<dbReference type="PROSITE" id="PS51257">
    <property type="entry name" value="PROKAR_LIPOPROTEIN"/>
    <property type="match status" value="1"/>
</dbReference>
<keyword evidence="3" id="KW-1185">Reference proteome</keyword>
<reference evidence="2 3" key="1">
    <citation type="journal article" date="2010" name="Stand. Genomic Sci.">
        <title>Complete genome sequence of Haliangium ochraceum type strain (SMP-2).</title>
        <authorList>
            <consortium name="US DOE Joint Genome Institute (JGI-PGF)"/>
            <person name="Ivanova N."/>
            <person name="Daum C."/>
            <person name="Lang E."/>
            <person name="Abt B."/>
            <person name="Kopitz M."/>
            <person name="Saunders E."/>
            <person name="Lapidus A."/>
            <person name="Lucas S."/>
            <person name="Glavina Del Rio T."/>
            <person name="Nolan M."/>
            <person name="Tice H."/>
            <person name="Copeland A."/>
            <person name="Cheng J.F."/>
            <person name="Chen F."/>
            <person name="Bruce D."/>
            <person name="Goodwin L."/>
            <person name="Pitluck S."/>
            <person name="Mavromatis K."/>
            <person name="Pati A."/>
            <person name="Mikhailova N."/>
            <person name="Chen A."/>
            <person name="Palaniappan K."/>
            <person name="Land M."/>
            <person name="Hauser L."/>
            <person name="Chang Y.J."/>
            <person name="Jeffries C.D."/>
            <person name="Detter J.C."/>
            <person name="Brettin T."/>
            <person name="Rohde M."/>
            <person name="Goker M."/>
            <person name="Bristow J."/>
            <person name="Markowitz V."/>
            <person name="Eisen J.A."/>
            <person name="Hugenholtz P."/>
            <person name="Kyrpides N.C."/>
            <person name="Klenk H.P."/>
        </authorList>
    </citation>
    <scope>NUCLEOTIDE SEQUENCE [LARGE SCALE GENOMIC DNA]</scope>
    <source>
        <strain evidence="3">DSM 14365 / CIP 107738 / JCM 11303 / AJ 13395 / SMP-2</strain>
    </source>
</reference>
<dbReference type="KEGG" id="hoh:Hoch_6774"/>
<evidence type="ECO:0000256" key="1">
    <source>
        <dbReference type="SAM" id="SignalP"/>
    </source>
</evidence>
<accession>D0LUB5</accession>
<dbReference type="RefSeq" id="WP_012831830.1">
    <property type="nucleotide sequence ID" value="NC_013440.1"/>
</dbReference>
<keyword evidence="1" id="KW-0732">Signal</keyword>
<feature type="signal peptide" evidence="1">
    <location>
        <begin position="1"/>
        <end position="21"/>
    </location>
</feature>
<evidence type="ECO:0000313" key="3">
    <source>
        <dbReference type="Proteomes" id="UP000001880"/>
    </source>
</evidence>
<feature type="chain" id="PRO_5003010486" description="Lipoprotein" evidence="1">
    <location>
        <begin position="22"/>
        <end position="127"/>
    </location>
</feature>
<dbReference type="EMBL" id="CP001804">
    <property type="protein sequence ID" value="ACY19238.1"/>
    <property type="molecule type" value="Genomic_DNA"/>
</dbReference>
<evidence type="ECO:0000313" key="2">
    <source>
        <dbReference type="EMBL" id="ACY19238.1"/>
    </source>
</evidence>